<dbReference type="PATRIC" id="fig|1702221.3.peg.204"/>
<keyword evidence="5 10" id="KW-0328">Glycosyltransferase</keyword>
<dbReference type="OrthoDB" id="9811841at2"/>
<dbReference type="PANTHER" id="PTHR32438:SF5">
    <property type="entry name" value="4-ALPHA-GLUCANOTRANSFERASE DPE1, CHLOROPLASTIC_AMYLOPLASTIC"/>
    <property type="match status" value="1"/>
</dbReference>
<dbReference type="Pfam" id="PF02446">
    <property type="entry name" value="Glyco_hydro_77"/>
    <property type="match status" value="1"/>
</dbReference>
<keyword evidence="7 10" id="KW-0119">Carbohydrate metabolism</keyword>
<dbReference type="PANTHER" id="PTHR32438">
    <property type="entry name" value="4-ALPHA-GLUCANOTRANSFERASE DPE1, CHLOROPLASTIC/AMYLOPLASTIC"/>
    <property type="match status" value="1"/>
</dbReference>
<dbReference type="Gene3D" id="3.20.20.80">
    <property type="entry name" value="Glycosidases"/>
    <property type="match status" value="1"/>
</dbReference>
<evidence type="ECO:0000256" key="5">
    <source>
        <dbReference type="ARBA" id="ARBA00022676"/>
    </source>
</evidence>
<evidence type="ECO:0000256" key="2">
    <source>
        <dbReference type="ARBA" id="ARBA00005684"/>
    </source>
</evidence>
<gene>
    <name evidence="11" type="ORF">AALO17_02170</name>
</gene>
<dbReference type="InterPro" id="IPR003385">
    <property type="entry name" value="Glyco_hydro_77"/>
</dbReference>
<evidence type="ECO:0000313" key="12">
    <source>
        <dbReference type="Proteomes" id="UP000069771"/>
    </source>
</evidence>
<comment type="catalytic activity">
    <reaction evidence="1 10">
        <text>Transfers a segment of a (1-&gt;4)-alpha-D-glucan to a new position in an acceptor, which may be glucose or a (1-&gt;4)-alpha-D-glucan.</text>
        <dbReference type="EC" id="2.4.1.25"/>
    </reaction>
</comment>
<evidence type="ECO:0000256" key="7">
    <source>
        <dbReference type="ARBA" id="ARBA00023277"/>
    </source>
</evidence>
<dbReference type="RefSeq" id="WP_082743162.1">
    <property type="nucleotide sequence ID" value="NZ_CP011391.1"/>
</dbReference>
<evidence type="ECO:0000256" key="10">
    <source>
        <dbReference type="RuleBase" id="RU361207"/>
    </source>
</evidence>
<dbReference type="KEGG" id="fro:AALO17_02170"/>
<dbReference type="InterPro" id="IPR017853">
    <property type="entry name" value="GH"/>
</dbReference>
<dbReference type="NCBIfam" id="NF011080">
    <property type="entry name" value="PRK14508.1-3"/>
    <property type="match status" value="1"/>
</dbReference>
<sequence>MRKSGVMLHITSLPGPYGIGSMGQPARDFIDLLERNGQSIWQILPINPTGYGDSPYASNSTFAGNPYLIDLDQLAFDGLLQWHEFQHEQWYTYPDRVDFPILASKRMNILKTAAWRLLQNPPADYQRFLMANRDWLDDYALFMAIKQAHGGSAWRDWPQEYKVYDRKKTAEWTERFRNEVDMCKAIQFLFFRQWNAMKQYANDHHVEILGDIPIYVAMDSVDAWSHPELFLMDEQSNPTVVAAVPPDAFSAEGQLWGNPVYDWAYHKKTGYHWWIRRIQRMANLYDILRIDHFRGFDSFYTVETDAPNALHGTWRKGPGADLFREMKKAIGQQNIIAEDLGILTPSVEKMLEEVGYPGMKVLEFGLFTNTTEGQEYLPFSYPVNSVGYAGTHDNDTIYGWFNGLSREDKEYVREYLDSWDDSKLNWKMLSTLLASPSDTTIVMVQDLLGLGSESRMNKPGELGSWQWRLTPGQLNEDTMRHLRYLTRVYRRLPEQRIDPRKKNVVDAEIESVTDVQG</sequence>
<dbReference type="STRING" id="1702221.AALO17_02170"/>
<evidence type="ECO:0000256" key="8">
    <source>
        <dbReference type="ARBA" id="ARBA00031423"/>
    </source>
</evidence>
<dbReference type="GeneID" id="78477112"/>
<proteinExistence type="inferred from homology"/>
<accession>A0A140DRS4</accession>
<evidence type="ECO:0000256" key="1">
    <source>
        <dbReference type="ARBA" id="ARBA00000439"/>
    </source>
</evidence>
<organism evidence="11 12">
    <name type="scientific">Faecalibaculum rodentium</name>
    <dbReference type="NCBI Taxonomy" id="1702221"/>
    <lineage>
        <taxon>Bacteria</taxon>
        <taxon>Bacillati</taxon>
        <taxon>Bacillota</taxon>
        <taxon>Erysipelotrichia</taxon>
        <taxon>Erysipelotrichales</taxon>
        <taxon>Erysipelotrichaceae</taxon>
        <taxon>Faecalibaculum</taxon>
    </lineage>
</organism>
<comment type="similarity">
    <text evidence="2 10">Belongs to the disproportionating enzyme family.</text>
</comment>
<evidence type="ECO:0000256" key="6">
    <source>
        <dbReference type="ARBA" id="ARBA00022679"/>
    </source>
</evidence>
<keyword evidence="6 10" id="KW-0808">Transferase</keyword>
<dbReference type="GO" id="GO:0005975">
    <property type="term" value="P:carbohydrate metabolic process"/>
    <property type="evidence" value="ECO:0007669"/>
    <property type="project" value="InterPro"/>
</dbReference>
<dbReference type="SUPFAM" id="SSF51445">
    <property type="entry name" value="(Trans)glycosidases"/>
    <property type="match status" value="1"/>
</dbReference>
<evidence type="ECO:0000256" key="3">
    <source>
        <dbReference type="ARBA" id="ARBA00012560"/>
    </source>
</evidence>
<dbReference type="EC" id="2.4.1.25" evidence="3 10"/>
<evidence type="ECO:0000313" key="11">
    <source>
        <dbReference type="EMBL" id="AMK53351.1"/>
    </source>
</evidence>
<evidence type="ECO:0000256" key="9">
    <source>
        <dbReference type="ARBA" id="ARBA00031501"/>
    </source>
</evidence>
<dbReference type="GO" id="GO:0004134">
    <property type="term" value="F:4-alpha-glucanotransferase activity"/>
    <property type="evidence" value="ECO:0007669"/>
    <property type="project" value="UniProtKB-EC"/>
</dbReference>
<protein>
    <recommendedName>
        <fullName evidence="4 10">4-alpha-glucanotransferase</fullName>
        <ecNumber evidence="3 10">2.4.1.25</ecNumber>
    </recommendedName>
    <alternativeName>
        <fullName evidence="8 10">Amylomaltase</fullName>
    </alternativeName>
    <alternativeName>
        <fullName evidence="9 10">Disproportionating enzyme</fullName>
    </alternativeName>
</protein>
<dbReference type="NCBIfam" id="TIGR00217">
    <property type="entry name" value="malQ"/>
    <property type="match status" value="1"/>
</dbReference>
<dbReference type="AlphaFoldDB" id="A0A140DRS4"/>
<dbReference type="EMBL" id="CP011391">
    <property type="protein sequence ID" value="AMK53351.1"/>
    <property type="molecule type" value="Genomic_DNA"/>
</dbReference>
<reference evidence="11 12" key="1">
    <citation type="journal article" date="2016" name="Gut Pathog.">
        <title>Whole genome sequencing of "Faecalibaculum rodentium" ALO17, isolated from C57BL/6J laboratory mouse feces.</title>
        <authorList>
            <person name="Lim S."/>
            <person name="Chang D.H."/>
            <person name="Ahn S."/>
            <person name="Kim B.C."/>
        </authorList>
    </citation>
    <scope>NUCLEOTIDE SEQUENCE [LARGE SCALE GENOMIC DNA]</scope>
    <source>
        <strain evidence="11 12">Alo17</strain>
    </source>
</reference>
<keyword evidence="12" id="KW-1185">Reference proteome</keyword>
<name>A0A140DRS4_9FIRM</name>
<dbReference type="Proteomes" id="UP000069771">
    <property type="component" value="Chromosome"/>
</dbReference>
<evidence type="ECO:0000256" key="4">
    <source>
        <dbReference type="ARBA" id="ARBA00020295"/>
    </source>
</evidence>